<accession>A0A0F2M2X2</accession>
<dbReference type="PANTHER" id="PTHR45614:SF25">
    <property type="entry name" value="MYB PROTEIN"/>
    <property type="match status" value="1"/>
</dbReference>
<protein>
    <recommendedName>
        <fullName evidence="6">Myb-like DNA-binding protein FlbD</fullName>
    </recommendedName>
</protein>
<evidence type="ECO:0000313" key="5">
    <source>
        <dbReference type="Proteomes" id="UP000033710"/>
    </source>
</evidence>
<dbReference type="GO" id="GO:0005634">
    <property type="term" value="C:nucleus"/>
    <property type="evidence" value="ECO:0007669"/>
    <property type="project" value="TreeGrafter"/>
</dbReference>
<reference evidence="4 5" key="1">
    <citation type="journal article" date="2014" name="BMC Genomics">
        <title>Comparative genomics of the major fungal agents of human and animal Sporotrichosis: Sporothrix schenckii and Sporothrix brasiliensis.</title>
        <authorList>
            <person name="Teixeira M.M."/>
            <person name="de Almeida L.G."/>
            <person name="Kubitschek-Barreira P."/>
            <person name="Alves F.L."/>
            <person name="Kioshima E.S."/>
            <person name="Abadio A.K."/>
            <person name="Fernandes L."/>
            <person name="Derengowski L.S."/>
            <person name="Ferreira K.S."/>
            <person name="Souza R.C."/>
            <person name="Ruiz J.C."/>
            <person name="de Andrade N.C."/>
            <person name="Paes H.C."/>
            <person name="Nicola A.M."/>
            <person name="Albuquerque P."/>
            <person name="Gerber A.L."/>
            <person name="Martins V.P."/>
            <person name="Peconick L.D."/>
            <person name="Neto A.V."/>
            <person name="Chaucanez C.B."/>
            <person name="Silva P.A."/>
            <person name="Cunha O.L."/>
            <person name="de Oliveira F.F."/>
            <person name="dos Santos T.C."/>
            <person name="Barros A.L."/>
            <person name="Soares M.A."/>
            <person name="de Oliveira L.M."/>
            <person name="Marini M.M."/>
            <person name="Villalobos-Duno H."/>
            <person name="Cunha M.M."/>
            <person name="de Hoog S."/>
            <person name="da Silveira J.F."/>
            <person name="Henrissat B."/>
            <person name="Nino-Vega G.A."/>
            <person name="Cisalpino P.S."/>
            <person name="Mora-Montes H.M."/>
            <person name="Almeida S.R."/>
            <person name="Stajich J.E."/>
            <person name="Lopes-Bezerra L.M."/>
            <person name="Vasconcelos A.T."/>
            <person name="Felipe M.S."/>
        </authorList>
    </citation>
    <scope>NUCLEOTIDE SEQUENCE [LARGE SCALE GENOMIC DNA]</scope>
    <source>
        <strain evidence="4 5">1099-18</strain>
    </source>
</reference>
<feature type="domain" description="Myb-like" evidence="2">
    <location>
        <begin position="8"/>
        <end position="58"/>
    </location>
</feature>
<dbReference type="Pfam" id="PF13921">
    <property type="entry name" value="Myb_DNA-bind_6"/>
    <property type="match status" value="1"/>
</dbReference>
<dbReference type="GO" id="GO:0000978">
    <property type="term" value="F:RNA polymerase II cis-regulatory region sequence-specific DNA binding"/>
    <property type="evidence" value="ECO:0007669"/>
    <property type="project" value="TreeGrafter"/>
</dbReference>
<evidence type="ECO:0000313" key="4">
    <source>
        <dbReference type="EMBL" id="KJR83110.1"/>
    </source>
</evidence>
<dbReference type="PANTHER" id="PTHR45614">
    <property type="entry name" value="MYB PROTEIN-RELATED"/>
    <property type="match status" value="1"/>
</dbReference>
<dbReference type="Gene3D" id="1.10.10.60">
    <property type="entry name" value="Homeodomain-like"/>
    <property type="match status" value="2"/>
</dbReference>
<dbReference type="RefSeq" id="XP_016585786.1">
    <property type="nucleotide sequence ID" value="XM_016731127.1"/>
</dbReference>
<dbReference type="KEGG" id="ssck:SPSK_04319"/>
<feature type="compositionally biased region" description="Low complexity" evidence="1">
    <location>
        <begin position="122"/>
        <end position="134"/>
    </location>
</feature>
<proteinExistence type="predicted"/>
<name>A0A0F2M2X2_SPOSC</name>
<dbReference type="AlphaFoldDB" id="A0A0F2M2X2"/>
<organism evidence="4 5">
    <name type="scientific">Sporothrix schenckii 1099-18</name>
    <dbReference type="NCBI Taxonomy" id="1397361"/>
    <lineage>
        <taxon>Eukaryota</taxon>
        <taxon>Fungi</taxon>
        <taxon>Dikarya</taxon>
        <taxon>Ascomycota</taxon>
        <taxon>Pezizomycotina</taxon>
        <taxon>Sordariomycetes</taxon>
        <taxon>Sordariomycetidae</taxon>
        <taxon>Ophiostomatales</taxon>
        <taxon>Ophiostomataceae</taxon>
        <taxon>Sporothrix</taxon>
    </lineage>
</organism>
<dbReference type="CDD" id="cd00167">
    <property type="entry name" value="SANT"/>
    <property type="match status" value="2"/>
</dbReference>
<dbReference type="GO" id="GO:0000981">
    <property type="term" value="F:DNA-binding transcription factor activity, RNA polymerase II-specific"/>
    <property type="evidence" value="ECO:0007669"/>
    <property type="project" value="TreeGrafter"/>
</dbReference>
<evidence type="ECO:0000259" key="2">
    <source>
        <dbReference type="PROSITE" id="PS50090"/>
    </source>
</evidence>
<dbReference type="EMBL" id="AXCR01000010">
    <property type="protein sequence ID" value="KJR83110.1"/>
    <property type="molecule type" value="Genomic_DNA"/>
</dbReference>
<feature type="region of interest" description="Disordered" evidence="1">
    <location>
        <begin position="98"/>
        <end position="313"/>
    </location>
</feature>
<dbReference type="Proteomes" id="UP000033710">
    <property type="component" value="Unassembled WGS sequence"/>
</dbReference>
<feature type="compositionally biased region" description="Low complexity" evidence="1">
    <location>
        <begin position="336"/>
        <end position="365"/>
    </location>
</feature>
<feature type="region of interest" description="Disordered" evidence="1">
    <location>
        <begin position="335"/>
        <end position="397"/>
    </location>
</feature>
<dbReference type="InterPro" id="IPR009057">
    <property type="entry name" value="Homeodomain-like_sf"/>
</dbReference>
<dbReference type="GeneID" id="27666404"/>
<dbReference type="GO" id="GO:0045944">
    <property type="term" value="P:positive regulation of transcription by RNA polymerase II"/>
    <property type="evidence" value="ECO:0007669"/>
    <property type="project" value="TreeGrafter"/>
</dbReference>
<dbReference type="GO" id="GO:0000278">
    <property type="term" value="P:mitotic cell cycle"/>
    <property type="evidence" value="ECO:0007669"/>
    <property type="project" value="TreeGrafter"/>
</dbReference>
<reference evidence="4 5" key="2">
    <citation type="journal article" date="2015" name="Eukaryot. Cell">
        <title>Asexual propagation of a virulent clone complex in a human and feline outbreak of sporotrichosis.</title>
        <authorList>
            <person name="Teixeira Mde M."/>
            <person name="Rodrigues A.M."/>
            <person name="Tsui C.K."/>
            <person name="de Almeida L.G."/>
            <person name="Van Diepeningen A.D."/>
            <person name="van den Ende B.G."/>
            <person name="Fernandes G.F."/>
            <person name="Kano R."/>
            <person name="Hamelin R.C."/>
            <person name="Lopes-Bezerra L.M."/>
            <person name="Vasconcelos A.T."/>
            <person name="de Hoog S."/>
            <person name="de Camargo Z.P."/>
            <person name="Felipe M.S."/>
        </authorList>
    </citation>
    <scope>NUCLEOTIDE SEQUENCE [LARGE SCALE GENOMIC DNA]</scope>
    <source>
        <strain evidence="4 5">1099-18</strain>
    </source>
</reference>
<dbReference type="VEuPathDB" id="FungiDB:SPSK_04319"/>
<dbReference type="InterPro" id="IPR017930">
    <property type="entry name" value="Myb_dom"/>
</dbReference>
<dbReference type="OrthoDB" id="2143914at2759"/>
<feature type="domain" description="HTH myb-type" evidence="3">
    <location>
        <begin position="8"/>
        <end position="62"/>
    </location>
</feature>
<evidence type="ECO:0000259" key="3">
    <source>
        <dbReference type="PROSITE" id="PS51294"/>
    </source>
</evidence>
<comment type="caution">
    <text evidence="4">The sequence shown here is derived from an EMBL/GenBank/DDBJ whole genome shotgun (WGS) entry which is preliminary data.</text>
</comment>
<feature type="compositionally biased region" description="Low complexity" evidence="1">
    <location>
        <begin position="167"/>
        <end position="186"/>
    </location>
</feature>
<dbReference type="InterPro" id="IPR001005">
    <property type="entry name" value="SANT/Myb"/>
</dbReference>
<feature type="compositionally biased region" description="Polar residues" evidence="1">
    <location>
        <begin position="232"/>
        <end position="244"/>
    </location>
</feature>
<gene>
    <name evidence="4" type="ORF">SPSK_04319</name>
</gene>
<evidence type="ECO:0000256" key="1">
    <source>
        <dbReference type="SAM" id="MobiDB-lite"/>
    </source>
</evidence>
<sequence>MSRLARRGQDVIKGSWSEAEDNQLRHLVEACTCNWSAISQIMHGRSAKQCRERWVQNLRPDIDHGPMTPPECAFITAWVDKIGQKWAEIARRLHDEGIGNRSDNAVKNWYNGTRNRQKRTAARQQRQSSTRGRAVPPAPLNLSQPQRELPPPVNGQATPTTPVNGDYGYAAHASHASHTSHHYSAYPRHAAHDRSPSAGPQLPPLQDALARDRSHDCSWPNPYYQQPPMALHSSTNAPFSHSHFQQQQQQQQRFSDRRNSAYTTVGSPRSDATEHHYVPSLISDAGSPPSARESPTHAPASPNSAIPPMSTLPAPNAIAEKEMAAHNLHSLRYRRSSSSMVRSWSSRSDEQYQYLPLPQPQIQKPRLPPPVPMEPSVLPGRPSSSGRAMDLNSMLNL</sequence>
<feature type="domain" description="Myb-like" evidence="2">
    <location>
        <begin position="59"/>
        <end position="114"/>
    </location>
</feature>
<dbReference type="SMART" id="SM00717">
    <property type="entry name" value="SANT"/>
    <property type="match status" value="2"/>
</dbReference>
<dbReference type="SUPFAM" id="SSF46689">
    <property type="entry name" value="Homeodomain-like"/>
    <property type="match status" value="1"/>
</dbReference>
<dbReference type="PROSITE" id="PS51294">
    <property type="entry name" value="HTH_MYB"/>
    <property type="match status" value="2"/>
</dbReference>
<dbReference type="InterPro" id="IPR050560">
    <property type="entry name" value="MYB_TF"/>
</dbReference>
<feature type="domain" description="HTH myb-type" evidence="3">
    <location>
        <begin position="79"/>
        <end position="118"/>
    </location>
</feature>
<dbReference type="PROSITE" id="PS50090">
    <property type="entry name" value="MYB_LIKE"/>
    <property type="match status" value="2"/>
</dbReference>
<evidence type="ECO:0008006" key="6">
    <source>
        <dbReference type="Google" id="ProtNLM"/>
    </source>
</evidence>